<proteinExistence type="predicted"/>
<dbReference type="Pfam" id="PF16148">
    <property type="entry name" value="DUF4856"/>
    <property type="match status" value="1"/>
</dbReference>
<feature type="signal peptide" evidence="1">
    <location>
        <begin position="1"/>
        <end position="21"/>
    </location>
</feature>
<dbReference type="EMBL" id="MQUA01000013">
    <property type="protein sequence ID" value="PQB07044.1"/>
    <property type="molecule type" value="Genomic_DNA"/>
</dbReference>
<dbReference type="OrthoDB" id="5498726at2"/>
<keyword evidence="3" id="KW-1185">Reference proteome</keyword>
<dbReference type="InterPro" id="IPR032331">
    <property type="entry name" value="DUF4856"/>
</dbReference>
<dbReference type="AlphaFoldDB" id="A0A2S7KWL4"/>
<name>A0A2S7KWL4_9FLAO</name>
<comment type="caution">
    <text evidence="2">The sequence shown here is derived from an EMBL/GenBank/DDBJ whole genome shotgun (WGS) entry which is preliminary data.</text>
</comment>
<dbReference type="Proteomes" id="UP000239522">
    <property type="component" value="Unassembled WGS sequence"/>
</dbReference>
<keyword evidence="1" id="KW-0732">Signal</keyword>
<reference evidence="2 3" key="1">
    <citation type="submission" date="2016-11" db="EMBL/GenBank/DDBJ databases">
        <title>Trade-off between light-utilization and light-protection in marine flavobacteria.</title>
        <authorList>
            <person name="Kumagai Y."/>
        </authorList>
    </citation>
    <scope>NUCLEOTIDE SEQUENCE [LARGE SCALE GENOMIC DNA]</scope>
    <source>
        <strain evidence="2 3">ATCC 700397</strain>
    </source>
</reference>
<accession>A0A2S7KWL4</accession>
<dbReference type="PROSITE" id="PS51257">
    <property type="entry name" value="PROKAR_LIPOPROTEIN"/>
    <property type="match status" value="1"/>
</dbReference>
<organism evidence="2 3">
    <name type="scientific">Polaribacter filamentus</name>
    <dbReference type="NCBI Taxonomy" id="53483"/>
    <lineage>
        <taxon>Bacteria</taxon>
        <taxon>Pseudomonadati</taxon>
        <taxon>Bacteroidota</taxon>
        <taxon>Flavobacteriia</taxon>
        <taxon>Flavobacteriales</taxon>
        <taxon>Flavobacteriaceae</taxon>
    </lineage>
</organism>
<protein>
    <submittedName>
        <fullName evidence="2">DUF4856 domain-containing protein</fullName>
    </submittedName>
</protein>
<gene>
    <name evidence="2" type="ORF">BST83_07705</name>
</gene>
<dbReference type="RefSeq" id="WP_104809281.1">
    <property type="nucleotide sequence ID" value="NZ_MQUA01000013.1"/>
</dbReference>
<evidence type="ECO:0000313" key="3">
    <source>
        <dbReference type="Proteomes" id="UP000239522"/>
    </source>
</evidence>
<sequence length="395" mass="43369">MKKILLSLSIVALLMSCNNSNEEINTVAPATYNFERNGSSSVSFDGQITRIKMADELAKSLLMSSIETLASLNGKFDHNAGENNFENADLNLSSKNIRSKVASSADFFLSNTTDAAAIKADFDFWISAQVNEVFPKWNEVASKGNAGQIQQAGGGSVRYVNAKGLEYNQLITKGLIGGLMVDQILNNYLSTAVLDAGTNITDNDGNVLLSGENYTSMEHKWDEAFGYLYGNETDITAPTYEADKFLNEYLGRVKTNSNFTGIDVAVYNAFKLGRAAISEKDYITRDMQAEILREKISTVIAVRGIYYLQIGKLKLISDKAAAFHALSEALGFVYSLRFTRKPNSTESYFTKVEVDGFMTKLLAGDGFWDITETTLDEVSNAIASKFNFTTEQAGI</sequence>
<evidence type="ECO:0000256" key="1">
    <source>
        <dbReference type="SAM" id="SignalP"/>
    </source>
</evidence>
<evidence type="ECO:0000313" key="2">
    <source>
        <dbReference type="EMBL" id="PQB07044.1"/>
    </source>
</evidence>
<feature type="chain" id="PRO_5015534286" evidence="1">
    <location>
        <begin position="22"/>
        <end position="395"/>
    </location>
</feature>